<dbReference type="Gene3D" id="1.20.5.340">
    <property type="match status" value="1"/>
</dbReference>
<dbReference type="InterPro" id="IPR009252">
    <property type="entry name" value="Cell_div_ZapB"/>
</dbReference>
<evidence type="ECO:0000256" key="3">
    <source>
        <dbReference type="SAM" id="Coils"/>
    </source>
</evidence>
<gene>
    <name evidence="4" type="ORF">ACFQDL_12990</name>
</gene>
<keyword evidence="2" id="KW-0132">Cell division</keyword>
<keyword evidence="5" id="KW-1185">Reference proteome</keyword>
<name>A0ABW2A0A3_9GAMM</name>
<evidence type="ECO:0000256" key="2">
    <source>
        <dbReference type="ARBA" id="ARBA00023210"/>
    </source>
</evidence>
<organism evidence="4 5">
    <name type="scientific">Marinobacterium aestuariivivens</name>
    <dbReference type="NCBI Taxonomy" id="1698799"/>
    <lineage>
        <taxon>Bacteria</taxon>
        <taxon>Pseudomonadati</taxon>
        <taxon>Pseudomonadota</taxon>
        <taxon>Gammaproteobacteria</taxon>
        <taxon>Oceanospirillales</taxon>
        <taxon>Oceanospirillaceae</taxon>
        <taxon>Marinobacterium</taxon>
    </lineage>
</organism>
<feature type="coiled-coil region" evidence="3">
    <location>
        <begin position="6"/>
        <end position="68"/>
    </location>
</feature>
<dbReference type="Pfam" id="PF06005">
    <property type="entry name" value="ZapB"/>
    <property type="match status" value="1"/>
</dbReference>
<evidence type="ECO:0000313" key="4">
    <source>
        <dbReference type="EMBL" id="MFC6670877.1"/>
    </source>
</evidence>
<dbReference type="NCBIfam" id="TIGR02449">
    <property type="entry name" value="TIGR02449 family protein"/>
    <property type="match status" value="1"/>
</dbReference>
<keyword evidence="2" id="KW-0717">Septation</keyword>
<keyword evidence="2" id="KW-0131">Cell cycle</keyword>
<reference evidence="5" key="1">
    <citation type="journal article" date="2019" name="Int. J. Syst. Evol. Microbiol.">
        <title>The Global Catalogue of Microorganisms (GCM) 10K type strain sequencing project: providing services to taxonomists for standard genome sequencing and annotation.</title>
        <authorList>
            <consortium name="The Broad Institute Genomics Platform"/>
            <consortium name="The Broad Institute Genome Sequencing Center for Infectious Disease"/>
            <person name="Wu L."/>
            <person name="Ma J."/>
        </authorList>
    </citation>
    <scope>NUCLEOTIDE SEQUENCE [LARGE SCALE GENOMIC DNA]</scope>
    <source>
        <strain evidence="5">NBRC 111756</strain>
    </source>
</reference>
<dbReference type="EMBL" id="JBHSWE010000001">
    <property type="protein sequence ID" value="MFC6670877.1"/>
    <property type="molecule type" value="Genomic_DNA"/>
</dbReference>
<comment type="caution">
    <text evidence="4">The sequence shown here is derived from an EMBL/GenBank/DDBJ whole genome shotgun (WGS) entry which is preliminary data.</text>
</comment>
<dbReference type="RefSeq" id="WP_379909385.1">
    <property type="nucleotide sequence ID" value="NZ_JBHSWE010000001.1"/>
</dbReference>
<evidence type="ECO:0000256" key="1">
    <source>
        <dbReference type="ARBA" id="ARBA00023054"/>
    </source>
</evidence>
<dbReference type="InterPro" id="IPR012662">
    <property type="entry name" value="CHP02449"/>
</dbReference>
<sequence length="69" mass="8328">MSDHYFNALERKIDQLLDHCHRLEQENERLRQQEAVLKDERARLLQLNDQTRSKVEAMIQRLKALEQNA</sequence>
<proteinExistence type="predicted"/>
<protein>
    <submittedName>
        <fullName evidence="4">TIGR02449 family protein</fullName>
    </submittedName>
</protein>
<keyword evidence="1 3" id="KW-0175">Coiled coil</keyword>
<dbReference type="Proteomes" id="UP001596422">
    <property type="component" value="Unassembled WGS sequence"/>
</dbReference>
<evidence type="ECO:0000313" key="5">
    <source>
        <dbReference type="Proteomes" id="UP001596422"/>
    </source>
</evidence>
<accession>A0ABW2A0A3</accession>